<evidence type="ECO:0000313" key="3">
    <source>
        <dbReference type="Proteomes" id="UP001285441"/>
    </source>
</evidence>
<dbReference type="Proteomes" id="UP001285441">
    <property type="component" value="Unassembled WGS sequence"/>
</dbReference>
<comment type="caution">
    <text evidence="2">The sequence shown here is derived from an EMBL/GenBank/DDBJ whole genome shotgun (WGS) entry which is preliminary data.</text>
</comment>
<reference evidence="2" key="2">
    <citation type="submission" date="2023-06" db="EMBL/GenBank/DDBJ databases">
        <authorList>
            <consortium name="Lawrence Berkeley National Laboratory"/>
            <person name="Haridas S."/>
            <person name="Hensen N."/>
            <person name="Bonometti L."/>
            <person name="Westerberg I."/>
            <person name="Brannstrom I.O."/>
            <person name="Guillou S."/>
            <person name="Cros-Aarteil S."/>
            <person name="Calhoun S."/>
            <person name="Kuo A."/>
            <person name="Mondo S."/>
            <person name="Pangilinan J."/>
            <person name="Riley R."/>
            <person name="LaButti K."/>
            <person name="Andreopoulos B."/>
            <person name="Lipzen A."/>
            <person name="Chen C."/>
            <person name="Yanf M."/>
            <person name="Daum C."/>
            <person name="Ng V."/>
            <person name="Clum A."/>
            <person name="Steindorff A."/>
            <person name="Ohm R."/>
            <person name="Martin F."/>
            <person name="Silar P."/>
            <person name="Natvig D."/>
            <person name="Lalanne C."/>
            <person name="Gautier V."/>
            <person name="Ament-velasquez S.L."/>
            <person name="Kruys A."/>
            <person name="Hutchinson M.I."/>
            <person name="Powell A.J."/>
            <person name="Barry K."/>
            <person name="Miller A.N."/>
            <person name="Grigoriev I.V."/>
            <person name="Debuchy R."/>
            <person name="Gladieux P."/>
            <person name="Thoren M.H."/>
            <person name="Johannesson H."/>
        </authorList>
    </citation>
    <scope>NUCLEOTIDE SEQUENCE</scope>
    <source>
        <strain evidence="2">CBS 232.78</strain>
    </source>
</reference>
<reference evidence="2" key="1">
    <citation type="journal article" date="2023" name="Mol. Phylogenet. Evol.">
        <title>Genome-scale phylogeny and comparative genomics of the fungal order Sordariales.</title>
        <authorList>
            <person name="Hensen N."/>
            <person name="Bonometti L."/>
            <person name="Westerberg I."/>
            <person name="Brannstrom I.O."/>
            <person name="Guillou S."/>
            <person name="Cros-Aarteil S."/>
            <person name="Calhoun S."/>
            <person name="Haridas S."/>
            <person name="Kuo A."/>
            <person name="Mondo S."/>
            <person name="Pangilinan J."/>
            <person name="Riley R."/>
            <person name="LaButti K."/>
            <person name="Andreopoulos B."/>
            <person name="Lipzen A."/>
            <person name="Chen C."/>
            <person name="Yan M."/>
            <person name="Daum C."/>
            <person name="Ng V."/>
            <person name="Clum A."/>
            <person name="Steindorff A."/>
            <person name="Ohm R.A."/>
            <person name="Martin F."/>
            <person name="Silar P."/>
            <person name="Natvig D.O."/>
            <person name="Lalanne C."/>
            <person name="Gautier V."/>
            <person name="Ament-Velasquez S.L."/>
            <person name="Kruys A."/>
            <person name="Hutchinson M.I."/>
            <person name="Powell A.J."/>
            <person name="Barry K."/>
            <person name="Miller A.N."/>
            <person name="Grigoriev I.V."/>
            <person name="Debuchy R."/>
            <person name="Gladieux P."/>
            <person name="Hiltunen Thoren M."/>
            <person name="Johannesson H."/>
        </authorList>
    </citation>
    <scope>NUCLEOTIDE SEQUENCE</scope>
    <source>
        <strain evidence="2">CBS 232.78</strain>
    </source>
</reference>
<keyword evidence="3" id="KW-1185">Reference proteome</keyword>
<feature type="region of interest" description="Disordered" evidence="1">
    <location>
        <begin position="94"/>
        <end position="165"/>
    </location>
</feature>
<dbReference type="EMBL" id="JAULSW010000006">
    <property type="protein sequence ID" value="KAK3378338.1"/>
    <property type="molecule type" value="Genomic_DNA"/>
</dbReference>
<accession>A0AAE0KKB3</accession>
<name>A0AAE0KKB3_9PEZI</name>
<feature type="compositionally biased region" description="Basic and acidic residues" evidence="1">
    <location>
        <begin position="156"/>
        <end position="165"/>
    </location>
</feature>
<evidence type="ECO:0000313" key="2">
    <source>
        <dbReference type="EMBL" id="KAK3378338.1"/>
    </source>
</evidence>
<proteinExistence type="predicted"/>
<protein>
    <submittedName>
        <fullName evidence="2">Uncharacterized protein</fullName>
    </submittedName>
</protein>
<evidence type="ECO:0000256" key="1">
    <source>
        <dbReference type="SAM" id="MobiDB-lite"/>
    </source>
</evidence>
<sequence length="253" mass="28224">MRSNEGCQLAVMKPGELLEGETHLLHTYRHLSPEERWFQLWDQLFTGWSRPTSAFVKDGINEVIDLLSREGEQLIQNWGRFHRYPPALRYPPSEPIVASPAPPKGSDELGQNIAVTDSGYGPRGSSGKEAQEKLPRIPQIQEFSGAATEENLDDTASDKPDAQSTRDESLLQSVLAFVDELYGSLPLGFDRVEFQNASPALGELLRAFAPKAKVRAFEICHILSIDTAVLWYNNRQSSRKVPRGFFRAAGDSP</sequence>
<organism evidence="2 3">
    <name type="scientific">Podospora didyma</name>
    <dbReference type="NCBI Taxonomy" id="330526"/>
    <lineage>
        <taxon>Eukaryota</taxon>
        <taxon>Fungi</taxon>
        <taxon>Dikarya</taxon>
        <taxon>Ascomycota</taxon>
        <taxon>Pezizomycotina</taxon>
        <taxon>Sordariomycetes</taxon>
        <taxon>Sordariomycetidae</taxon>
        <taxon>Sordariales</taxon>
        <taxon>Podosporaceae</taxon>
        <taxon>Podospora</taxon>
    </lineage>
</organism>
<gene>
    <name evidence="2" type="ORF">B0H63DRAFT_244928</name>
</gene>
<dbReference type="AlphaFoldDB" id="A0AAE0KKB3"/>